<evidence type="ECO:0000313" key="1">
    <source>
        <dbReference type="EMBL" id="MFD2036004.1"/>
    </source>
</evidence>
<accession>A0ABW4VMX0</accession>
<organism evidence="1 2">
    <name type="scientific">Belliella marina</name>
    <dbReference type="NCBI Taxonomy" id="1644146"/>
    <lineage>
        <taxon>Bacteria</taxon>
        <taxon>Pseudomonadati</taxon>
        <taxon>Bacteroidota</taxon>
        <taxon>Cytophagia</taxon>
        <taxon>Cytophagales</taxon>
        <taxon>Cyclobacteriaceae</taxon>
        <taxon>Belliella</taxon>
    </lineage>
</organism>
<sequence length="116" mass="13379">MHKIPPLNFDRIDEMAEGDLEFRTELIAAIHTSLIELKEVYLEGAEKNDGEIIHLIRHKVKPTLALFEINPLSQIINDGKNIIAEKGFGQEFMEHLDAFLDAWQEAFDFVTKKMNE</sequence>
<gene>
    <name evidence="1" type="ORF">ACFSKL_14460</name>
</gene>
<proteinExistence type="predicted"/>
<dbReference type="SUPFAM" id="SSF47226">
    <property type="entry name" value="Histidine-containing phosphotransfer domain, HPT domain"/>
    <property type="match status" value="1"/>
</dbReference>
<dbReference type="InterPro" id="IPR036641">
    <property type="entry name" value="HPT_dom_sf"/>
</dbReference>
<dbReference type="Proteomes" id="UP001597361">
    <property type="component" value="Unassembled WGS sequence"/>
</dbReference>
<dbReference type="EMBL" id="JBHUHR010000039">
    <property type="protein sequence ID" value="MFD2036004.1"/>
    <property type="molecule type" value="Genomic_DNA"/>
</dbReference>
<name>A0ABW4VMX0_9BACT</name>
<evidence type="ECO:0000313" key="2">
    <source>
        <dbReference type="Proteomes" id="UP001597361"/>
    </source>
</evidence>
<evidence type="ECO:0008006" key="3">
    <source>
        <dbReference type="Google" id="ProtNLM"/>
    </source>
</evidence>
<dbReference type="RefSeq" id="WP_376887030.1">
    <property type="nucleotide sequence ID" value="NZ_JBHUHR010000039.1"/>
</dbReference>
<keyword evidence="2" id="KW-1185">Reference proteome</keyword>
<reference evidence="2" key="1">
    <citation type="journal article" date="2019" name="Int. J. Syst. Evol. Microbiol.">
        <title>The Global Catalogue of Microorganisms (GCM) 10K type strain sequencing project: providing services to taxonomists for standard genome sequencing and annotation.</title>
        <authorList>
            <consortium name="The Broad Institute Genomics Platform"/>
            <consortium name="The Broad Institute Genome Sequencing Center for Infectious Disease"/>
            <person name="Wu L."/>
            <person name="Ma J."/>
        </authorList>
    </citation>
    <scope>NUCLEOTIDE SEQUENCE [LARGE SCALE GENOMIC DNA]</scope>
    <source>
        <strain evidence="2">CGMCC 1.15180</strain>
    </source>
</reference>
<comment type="caution">
    <text evidence="1">The sequence shown here is derived from an EMBL/GenBank/DDBJ whole genome shotgun (WGS) entry which is preliminary data.</text>
</comment>
<protein>
    <recommendedName>
        <fullName evidence="3">HPt domain-containing protein</fullName>
    </recommendedName>
</protein>